<dbReference type="InterPro" id="IPR036412">
    <property type="entry name" value="HAD-like_sf"/>
</dbReference>
<organism evidence="10 11">
    <name type="scientific">Clostridium intestinale DSM 6191</name>
    <dbReference type="NCBI Taxonomy" id="1121320"/>
    <lineage>
        <taxon>Bacteria</taxon>
        <taxon>Bacillati</taxon>
        <taxon>Bacillota</taxon>
        <taxon>Clostridia</taxon>
        <taxon>Eubacteriales</taxon>
        <taxon>Clostridiaceae</taxon>
        <taxon>Clostridium</taxon>
    </lineage>
</organism>
<dbReference type="InterPro" id="IPR023214">
    <property type="entry name" value="HAD_sf"/>
</dbReference>
<feature type="domain" description="Cation-transporting P-type ATPase N-terminal" evidence="9">
    <location>
        <begin position="4"/>
        <end position="67"/>
    </location>
</feature>
<name>A0A1M5Y2Q9_9CLOT</name>
<feature type="transmembrane region" description="Helical" evidence="7">
    <location>
        <begin position="669"/>
        <end position="692"/>
    </location>
</feature>
<evidence type="ECO:0000313" key="11">
    <source>
        <dbReference type="Proteomes" id="UP000184241"/>
    </source>
</evidence>
<dbReference type="InterPro" id="IPR059000">
    <property type="entry name" value="ATPase_P-type_domA"/>
</dbReference>
<feature type="transmembrane region" description="Helical" evidence="7">
    <location>
        <begin position="729"/>
        <end position="748"/>
    </location>
</feature>
<feature type="domain" description="P-type ATPase A" evidence="8">
    <location>
        <begin position="116"/>
        <end position="225"/>
    </location>
</feature>
<accession>A0A1M5Y2Q9</accession>
<comment type="similarity">
    <text evidence="2">Belongs to the cation transport ATPase (P-type) (TC 3.A.3) family. Type IIA subfamily.</text>
</comment>
<dbReference type="GO" id="GO:0000166">
    <property type="term" value="F:nucleotide binding"/>
    <property type="evidence" value="ECO:0007669"/>
    <property type="project" value="InterPro"/>
</dbReference>
<comment type="subcellular location">
    <subcellularLocation>
        <location evidence="1">Cell membrane</location>
        <topology evidence="1">Multi-pass membrane protein</topology>
    </subcellularLocation>
</comment>
<dbReference type="EMBL" id="FQXU01000005">
    <property type="protein sequence ID" value="SHI06209.1"/>
    <property type="molecule type" value="Genomic_DNA"/>
</dbReference>
<dbReference type="GO" id="GO:0005886">
    <property type="term" value="C:plasma membrane"/>
    <property type="evidence" value="ECO:0007669"/>
    <property type="project" value="UniProtKB-SubCell"/>
</dbReference>
<evidence type="ECO:0000256" key="5">
    <source>
        <dbReference type="ARBA" id="ARBA00022989"/>
    </source>
</evidence>
<evidence type="ECO:0000256" key="6">
    <source>
        <dbReference type="ARBA" id="ARBA00023136"/>
    </source>
</evidence>
<dbReference type="PRINTS" id="PR00119">
    <property type="entry name" value="CATATPASE"/>
</dbReference>
<dbReference type="Pfam" id="PF13246">
    <property type="entry name" value="Cation_ATPase"/>
    <property type="match status" value="1"/>
</dbReference>
<keyword evidence="3" id="KW-1003">Cell membrane</keyword>
<feature type="transmembrane region" description="Helical" evidence="7">
    <location>
        <begin position="698"/>
        <end position="717"/>
    </location>
</feature>
<evidence type="ECO:0000259" key="9">
    <source>
        <dbReference type="Pfam" id="PF00690"/>
    </source>
</evidence>
<keyword evidence="6 7" id="KW-0472">Membrane</keyword>
<dbReference type="Gene3D" id="3.40.1110.10">
    <property type="entry name" value="Calcium-transporting ATPase, cytoplasmic domain N"/>
    <property type="match status" value="1"/>
</dbReference>
<dbReference type="GO" id="GO:0005391">
    <property type="term" value="F:P-type sodium:potassium-exchanging transporter activity"/>
    <property type="evidence" value="ECO:0007669"/>
    <property type="project" value="TreeGrafter"/>
</dbReference>
<dbReference type="GO" id="GO:1902600">
    <property type="term" value="P:proton transmembrane transport"/>
    <property type="evidence" value="ECO:0007669"/>
    <property type="project" value="TreeGrafter"/>
</dbReference>
<dbReference type="Gene3D" id="3.40.50.1000">
    <property type="entry name" value="HAD superfamily/HAD-like"/>
    <property type="match status" value="1"/>
</dbReference>
<dbReference type="Gene3D" id="2.70.150.10">
    <property type="entry name" value="Calcium-transporting ATPase, cytoplasmic transduction domain A"/>
    <property type="match status" value="1"/>
</dbReference>
<dbReference type="SUPFAM" id="SSF56784">
    <property type="entry name" value="HAD-like"/>
    <property type="match status" value="1"/>
</dbReference>
<dbReference type="GO" id="GO:0006883">
    <property type="term" value="P:intracellular sodium ion homeostasis"/>
    <property type="evidence" value="ECO:0007669"/>
    <property type="project" value="TreeGrafter"/>
</dbReference>
<dbReference type="GO" id="GO:1990573">
    <property type="term" value="P:potassium ion import across plasma membrane"/>
    <property type="evidence" value="ECO:0007669"/>
    <property type="project" value="TreeGrafter"/>
</dbReference>
<evidence type="ECO:0000259" key="8">
    <source>
        <dbReference type="Pfam" id="PF00122"/>
    </source>
</evidence>
<feature type="transmembrane region" description="Helical" evidence="7">
    <location>
        <begin position="271"/>
        <end position="292"/>
    </location>
</feature>
<dbReference type="SUPFAM" id="SSF81665">
    <property type="entry name" value="Calcium ATPase, transmembrane domain M"/>
    <property type="match status" value="1"/>
</dbReference>
<dbReference type="PANTHER" id="PTHR43294">
    <property type="entry name" value="SODIUM/POTASSIUM-TRANSPORTING ATPASE SUBUNIT ALPHA"/>
    <property type="match status" value="1"/>
</dbReference>
<dbReference type="InterPro" id="IPR004014">
    <property type="entry name" value="ATPase_P-typ_cation-transptr_N"/>
</dbReference>
<keyword evidence="4 7" id="KW-0812">Transmembrane</keyword>
<sequence length="781" mass="89100">MINWYLNTWSKVVEFLESNSEEGLSPNEIDERRKKWGENKIRILYDTKVLNTSLKYFLNRWFLLPLILFLYGVYIGRYFSSIILIIVPLAVVYFKINKLQLKKKELKALSDISYGQAVVIRDGFPSRINSEELVIGDIVDIRPGVTVPADIRLIKSENLKVNEKSLTGEDFISDKYETKLDYEVSNLAEIKNVVFKGTVTVSGRAKGIVVSTGNYTQLGRIMNMLTSTNIRKETIDEKAELYWNKTLSYSFLVGAVLSLTGVIIKGVNYEFIYNVLLSSLSFGGIIIFLLFFRHIKKITLQNDVHILNHSWFDEVNEIEILFIDKTGSISKNEMHAKKIYTDEKLYDIDDIHKENLNFNRMMEIGLIANNATYNTSEDKGTGDIREIALLKLAAIKKVYKGSIDSQNRRIFDMPMDFNKRIYTSVNKMPKGYRANVTGNVDELLDYCTFIMKDGIEVEFSEEDKTLIRERDYELSKDGLVTMGIGYRSFNYEPSAKENIESNMVFVGIIGLENPIVDGIEELITRLRKEKILPILITEDNKIAATTVAKKVGIIDDDSEVISGIELLNATKEEKIEVLSKTRVFSKIAPELKNFIFTIFKEDNYKISSTGEEIVDLPLLTLSNLSIAKGKASSLVKKVADLYIKEDCLEKLIYLKNLSRTINLLVDRGIGLYWMFILSQGISLSLGYIIFNRILLDEFSLLILNIIILPLIVFYSIVKSETRELTQESIAVRISIVVFVLLVSSFVIGDMEYNSVILALISAVTMFLVSLEYTIPKIFIRK</sequence>
<dbReference type="InterPro" id="IPR023299">
    <property type="entry name" value="ATPase_P-typ_cyto_dom_N"/>
</dbReference>
<gene>
    <name evidence="10" type="ORF">SAMN02745941_01808</name>
</gene>
<dbReference type="PANTHER" id="PTHR43294:SF21">
    <property type="entry name" value="CATION TRANSPORTING ATPASE"/>
    <property type="match status" value="1"/>
</dbReference>
<dbReference type="Pfam" id="PF00122">
    <property type="entry name" value="E1-E2_ATPase"/>
    <property type="match status" value="1"/>
</dbReference>
<dbReference type="SUPFAM" id="SSF81653">
    <property type="entry name" value="Calcium ATPase, transduction domain A"/>
    <property type="match status" value="1"/>
</dbReference>
<dbReference type="InterPro" id="IPR050510">
    <property type="entry name" value="Cation_transp_ATPase_P-type"/>
</dbReference>
<dbReference type="AlphaFoldDB" id="A0A1M5Y2Q9"/>
<dbReference type="GO" id="GO:0030007">
    <property type="term" value="P:intracellular potassium ion homeostasis"/>
    <property type="evidence" value="ECO:0007669"/>
    <property type="project" value="TreeGrafter"/>
</dbReference>
<dbReference type="Pfam" id="PF00690">
    <property type="entry name" value="Cation_ATPase_N"/>
    <property type="match status" value="1"/>
</dbReference>
<dbReference type="RefSeq" id="WP_073018738.1">
    <property type="nucleotide sequence ID" value="NZ_FQXU01000005.1"/>
</dbReference>
<feature type="transmembrane region" description="Helical" evidence="7">
    <location>
        <begin position="61"/>
        <end position="94"/>
    </location>
</feature>
<evidence type="ECO:0000256" key="3">
    <source>
        <dbReference type="ARBA" id="ARBA00022475"/>
    </source>
</evidence>
<keyword evidence="5 7" id="KW-1133">Transmembrane helix</keyword>
<reference evidence="10 11" key="1">
    <citation type="submission" date="2016-11" db="EMBL/GenBank/DDBJ databases">
        <authorList>
            <person name="Jaros S."/>
            <person name="Januszkiewicz K."/>
            <person name="Wedrychowicz H."/>
        </authorList>
    </citation>
    <scope>NUCLEOTIDE SEQUENCE [LARGE SCALE GENOMIC DNA]</scope>
    <source>
        <strain evidence="10 11">DSM 6191</strain>
    </source>
</reference>
<protein>
    <submittedName>
        <fullName evidence="10">ATPase, P-type (Transporting), HAD superfamily, subfamily IC</fullName>
    </submittedName>
</protein>
<dbReference type="InterPro" id="IPR008250">
    <property type="entry name" value="ATPase_P-typ_transduc_dom_A_sf"/>
</dbReference>
<feature type="transmembrane region" description="Helical" evidence="7">
    <location>
        <begin position="754"/>
        <end position="774"/>
    </location>
</feature>
<evidence type="ECO:0000256" key="2">
    <source>
        <dbReference type="ARBA" id="ARBA00005675"/>
    </source>
</evidence>
<evidence type="ECO:0000313" key="10">
    <source>
        <dbReference type="EMBL" id="SHI06209.1"/>
    </source>
</evidence>
<feature type="transmembrane region" description="Helical" evidence="7">
    <location>
        <begin position="247"/>
        <end position="265"/>
    </location>
</feature>
<evidence type="ECO:0000256" key="7">
    <source>
        <dbReference type="SAM" id="Phobius"/>
    </source>
</evidence>
<evidence type="ECO:0000256" key="1">
    <source>
        <dbReference type="ARBA" id="ARBA00004651"/>
    </source>
</evidence>
<proteinExistence type="inferred from homology"/>
<dbReference type="SUPFAM" id="SSF81660">
    <property type="entry name" value="Metal cation-transporting ATPase, ATP-binding domain N"/>
    <property type="match status" value="1"/>
</dbReference>
<dbReference type="GO" id="GO:0036376">
    <property type="term" value="P:sodium ion export across plasma membrane"/>
    <property type="evidence" value="ECO:0007669"/>
    <property type="project" value="TreeGrafter"/>
</dbReference>
<evidence type="ECO:0000256" key="4">
    <source>
        <dbReference type="ARBA" id="ARBA00022692"/>
    </source>
</evidence>
<dbReference type="Proteomes" id="UP000184241">
    <property type="component" value="Unassembled WGS sequence"/>
</dbReference>
<dbReference type="InterPro" id="IPR023298">
    <property type="entry name" value="ATPase_P-typ_TM_dom_sf"/>
</dbReference>